<dbReference type="PROSITE" id="PS00175">
    <property type="entry name" value="PG_MUTASE"/>
    <property type="match status" value="1"/>
</dbReference>
<comment type="caution">
    <text evidence="4">The sequence shown here is derived from an EMBL/GenBank/DDBJ whole genome shotgun (WGS) entry which is preliminary data.</text>
</comment>
<dbReference type="PATRIC" id="fig|61647.15.peg.4263"/>
<evidence type="ECO:0000256" key="1">
    <source>
        <dbReference type="NCBIfam" id="TIGR03162"/>
    </source>
</evidence>
<dbReference type="InterPro" id="IPR050275">
    <property type="entry name" value="PGM_Phosphatase"/>
</dbReference>
<dbReference type="GO" id="GO:0005737">
    <property type="term" value="C:cytoplasm"/>
    <property type="evidence" value="ECO:0007669"/>
    <property type="project" value="TreeGrafter"/>
</dbReference>
<accession>A0A0J5L8E4</accession>
<dbReference type="InterPro" id="IPR001345">
    <property type="entry name" value="PG/BPGM_mutase_AS"/>
</dbReference>
<dbReference type="STRING" id="61647.LG71_20560"/>
<dbReference type="EMBL" id="LDZF01000005">
    <property type="protein sequence ID" value="KMK14960.1"/>
    <property type="molecule type" value="Genomic_DNA"/>
</dbReference>
<dbReference type="EC" id="3.1.3.73" evidence="1"/>
<dbReference type="AlphaFoldDB" id="A0A0J5L8E4"/>
<dbReference type="InterPro" id="IPR013078">
    <property type="entry name" value="His_Pase_superF_clade-1"/>
</dbReference>
<dbReference type="Proteomes" id="UP000036196">
    <property type="component" value="Unassembled WGS sequence"/>
</dbReference>
<dbReference type="Gene3D" id="3.40.50.1240">
    <property type="entry name" value="Phosphoglycerate mutase-like"/>
    <property type="match status" value="1"/>
</dbReference>
<dbReference type="InterPro" id="IPR017578">
    <property type="entry name" value="Ribazole_CobC"/>
</dbReference>
<dbReference type="PANTHER" id="PTHR48100">
    <property type="entry name" value="BROAD-SPECIFICITY PHOSPHATASE YOR283W-RELATED"/>
    <property type="match status" value="1"/>
</dbReference>
<reference evidence="4 5" key="1">
    <citation type="submission" date="2015-05" db="EMBL/GenBank/DDBJ databases">
        <title>Genome sequences of Pluralibacter gergoviae.</title>
        <authorList>
            <person name="Greninger A.L."/>
            <person name="Miller S."/>
        </authorList>
    </citation>
    <scope>NUCLEOTIDE SEQUENCE [LARGE SCALE GENOMIC DNA]</scope>
    <source>
        <strain evidence="4 5">JS81F13</strain>
    </source>
</reference>
<dbReference type="GO" id="GO:0009236">
    <property type="term" value="P:cobalamin biosynthetic process"/>
    <property type="evidence" value="ECO:0007669"/>
    <property type="project" value="UniProtKB-UniRule"/>
</dbReference>
<organism evidence="4 5">
    <name type="scientific">Pluralibacter gergoviae</name>
    <name type="common">Enterobacter gergoviae</name>
    <dbReference type="NCBI Taxonomy" id="61647"/>
    <lineage>
        <taxon>Bacteria</taxon>
        <taxon>Pseudomonadati</taxon>
        <taxon>Pseudomonadota</taxon>
        <taxon>Gammaproteobacteria</taxon>
        <taxon>Enterobacterales</taxon>
        <taxon>Enterobacteriaceae</taxon>
        <taxon>Pluralibacter</taxon>
    </lineage>
</organism>
<evidence type="ECO:0000313" key="5">
    <source>
        <dbReference type="Proteomes" id="UP000036196"/>
    </source>
</evidence>
<dbReference type="Pfam" id="PF00300">
    <property type="entry name" value="His_Phos_1"/>
    <property type="match status" value="1"/>
</dbReference>
<feature type="binding site" evidence="3">
    <location>
        <begin position="10"/>
        <end position="17"/>
    </location>
    <ligand>
        <name>substrate</name>
    </ligand>
</feature>
<sequence>MVLMRLFLVRHGETQANASGVFYGSTDLPLTPQGEVQSRRVAGWLSAHPFAEVIASGLRRAQDTARIIVGETQVIGVDPRLNELDFGEWEMRHYRDIAAAYPQAWQAWTEKWQTATPPGGESFAAFLARVRRVADEIGDRPAGVDRLVVAHQGVLSLLLASWLEMPPESMWRFPFSQEGYSVVENRAGYWVLRRFNSSAPWQQDK</sequence>
<name>A0A0J5L8E4_PLUGE</name>
<dbReference type="NCBIfam" id="TIGR03162">
    <property type="entry name" value="ribazole_cobC"/>
    <property type="match status" value="1"/>
</dbReference>
<dbReference type="PANTHER" id="PTHR48100:SF59">
    <property type="entry name" value="ADENOSYLCOBALAMIN_ALPHA-RIBAZOLE PHOSPHATASE"/>
    <property type="match status" value="1"/>
</dbReference>
<evidence type="ECO:0000256" key="2">
    <source>
        <dbReference type="PIRSR" id="PIRSR613078-1"/>
    </source>
</evidence>
<evidence type="ECO:0000313" key="4">
    <source>
        <dbReference type="EMBL" id="KMK14960.1"/>
    </source>
</evidence>
<dbReference type="GO" id="GO:0043755">
    <property type="term" value="F:alpha-ribazole phosphatase activity"/>
    <property type="evidence" value="ECO:0007669"/>
    <property type="project" value="UniProtKB-UniRule"/>
</dbReference>
<proteinExistence type="predicted"/>
<feature type="active site" description="Tele-phosphohistidine intermediate" evidence="2">
    <location>
        <position position="11"/>
    </location>
</feature>
<dbReference type="CDD" id="cd07067">
    <property type="entry name" value="HP_PGM_like"/>
    <property type="match status" value="1"/>
</dbReference>
<feature type="binding site" evidence="3">
    <location>
        <position position="60"/>
    </location>
    <ligand>
        <name>substrate</name>
    </ligand>
</feature>
<dbReference type="SMART" id="SM00855">
    <property type="entry name" value="PGAM"/>
    <property type="match status" value="1"/>
</dbReference>
<gene>
    <name evidence="4" type="ORF">ABW06_06015</name>
</gene>
<feature type="active site" description="Proton donor/acceptor" evidence="2">
    <location>
        <position position="83"/>
    </location>
</feature>
<dbReference type="eggNOG" id="COG0406">
    <property type="taxonomic scope" value="Bacteria"/>
</dbReference>
<dbReference type="SUPFAM" id="SSF53254">
    <property type="entry name" value="Phosphoglycerate mutase-like"/>
    <property type="match status" value="1"/>
</dbReference>
<dbReference type="PIRSF" id="PIRSF000709">
    <property type="entry name" value="6PFK_2-Ptase"/>
    <property type="match status" value="1"/>
</dbReference>
<keyword evidence="5" id="KW-1185">Reference proteome</keyword>
<dbReference type="InterPro" id="IPR029033">
    <property type="entry name" value="His_PPase_superfam"/>
</dbReference>
<protein>
    <recommendedName>
        <fullName evidence="1">Alpha-ribazole phosphatase</fullName>
        <ecNumber evidence="1">3.1.3.73</ecNumber>
    </recommendedName>
</protein>
<evidence type="ECO:0000256" key="3">
    <source>
        <dbReference type="PIRSR" id="PIRSR613078-2"/>
    </source>
</evidence>